<dbReference type="EMBL" id="JAACJN010000324">
    <property type="protein sequence ID" value="KAF5348218.1"/>
    <property type="molecule type" value="Genomic_DNA"/>
</dbReference>
<dbReference type="Pfam" id="PF18759">
    <property type="entry name" value="Plavaka"/>
    <property type="match status" value="1"/>
</dbReference>
<organism evidence="4 5">
    <name type="scientific">Collybiopsis confluens</name>
    <dbReference type="NCBI Taxonomy" id="2823264"/>
    <lineage>
        <taxon>Eukaryota</taxon>
        <taxon>Fungi</taxon>
        <taxon>Dikarya</taxon>
        <taxon>Basidiomycota</taxon>
        <taxon>Agaricomycotina</taxon>
        <taxon>Agaricomycetes</taxon>
        <taxon>Agaricomycetidae</taxon>
        <taxon>Agaricales</taxon>
        <taxon>Marasmiineae</taxon>
        <taxon>Omphalotaceae</taxon>
        <taxon>Collybiopsis</taxon>
    </lineage>
</organism>
<accession>A0A8H5CW95</accession>
<dbReference type="OrthoDB" id="2688393at2759"/>
<evidence type="ECO:0000313" key="5">
    <source>
        <dbReference type="Proteomes" id="UP000518752"/>
    </source>
</evidence>
<evidence type="ECO:0000256" key="1">
    <source>
        <dbReference type="PROSITE-ProRule" id="PRU00042"/>
    </source>
</evidence>
<dbReference type="PROSITE" id="PS50157">
    <property type="entry name" value="ZINC_FINGER_C2H2_2"/>
    <property type="match status" value="1"/>
</dbReference>
<evidence type="ECO:0000313" key="4">
    <source>
        <dbReference type="EMBL" id="KAF5348218.1"/>
    </source>
</evidence>
<evidence type="ECO:0000256" key="2">
    <source>
        <dbReference type="SAM" id="MobiDB-lite"/>
    </source>
</evidence>
<comment type="caution">
    <text evidence="4">The sequence shown here is derived from an EMBL/GenBank/DDBJ whole genome shotgun (WGS) entry which is preliminary data.</text>
</comment>
<dbReference type="InterPro" id="IPR013087">
    <property type="entry name" value="Znf_C2H2_type"/>
</dbReference>
<keyword evidence="1" id="KW-0863">Zinc-finger</keyword>
<gene>
    <name evidence="4" type="ORF">D9757_015201</name>
</gene>
<dbReference type="PROSITE" id="PS00028">
    <property type="entry name" value="ZINC_FINGER_C2H2_1"/>
    <property type="match status" value="1"/>
</dbReference>
<keyword evidence="1" id="KW-0862">Zinc</keyword>
<sequence>MDFPCIVCNRSFSRPQDRLSHLTLSHDPQHRAHLHQQSQTVGKRFRDAAASARKARFRRKPIQIANISRILPGEPRISHPMDVDTEFRMVEKRNKDGEINNPELLLDEEGSIASEDEDLEAHKYQRNSVSEHGMNDNTDFDFLPAPTKEKTSENSTELTPDAMDAPMPHRSLVEDDEQSWTWKWHPTAGEVFERRSHVHKQWSRLFSGNGVKTGKSYKPFASRLEWEVVQWAVQEKVSQKSFDRRLKIPQLRERLGITFNSAHSMFQKVDSIPERCGRWFTKKLTFKDRPDEHFVIRHQNPVDAIKALWGDPSFSNNLMYKPAQLFRSPDQTANGQVYNEMWTAGFWNAAQKRIPEGGDAIILRACVKSSKVRLSKLGKYT</sequence>
<keyword evidence="5" id="KW-1185">Reference proteome</keyword>
<evidence type="ECO:0000259" key="3">
    <source>
        <dbReference type="PROSITE" id="PS50157"/>
    </source>
</evidence>
<dbReference type="InterPro" id="IPR041078">
    <property type="entry name" value="Plavaka"/>
</dbReference>
<dbReference type="GO" id="GO:0008270">
    <property type="term" value="F:zinc ion binding"/>
    <property type="evidence" value="ECO:0007669"/>
    <property type="project" value="UniProtKB-KW"/>
</dbReference>
<dbReference type="Proteomes" id="UP000518752">
    <property type="component" value="Unassembled WGS sequence"/>
</dbReference>
<dbReference type="AlphaFoldDB" id="A0A8H5CW95"/>
<feature type="region of interest" description="Disordered" evidence="2">
    <location>
        <begin position="130"/>
        <end position="167"/>
    </location>
</feature>
<protein>
    <recommendedName>
        <fullName evidence="3">C2H2-type domain-containing protein</fullName>
    </recommendedName>
</protein>
<name>A0A8H5CW95_9AGAR</name>
<feature type="domain" description="C2H2-type" evidence="3">
    <location>
        <begin position="3"/>
        <end position="31"/>
    </location>
</feature>
<keyword evidence="1" id="KW-0479">Metal-binding</keyword>
<reference evidence="4 5" key="1">
    <citation type="journal article" date="2020" name="ISME J.">
        <title>Uncovering the hidden diversity of litter-decomposition mechanisms in mushroom-forming fungi.</title>
        <authorList>
            <person name="Floudas D."/>
            <person name="Bentzer J."/>
            <person name="Ahren D."/>
            <person name="Johansson T."/>
            <person name="Persson P."/>
            <person name="Tunlid A."/>
        </authorList>
    </citation>
    <scope>NUCLEOTIDE SEQUENCE [LARGE SCALE GENOMIC DNA]</scope>
    <source>
        <strain evidence="4 5">CBS 406.79</strain>
    </source>
</reference>
<proteinExistence type="predicted"/>